<organism evidence="1">
    <name type="scientific">freshwater metagenome</name>
    <dbReference type="NCBI Taxonomy" id="449393"/>
    <lineage>
        <taxon>unclassified sequences</taxon>
        <taxon>metagenomes</taxon>
        <taxon>ecological metagenomes</taxon>
    </lineage>
</organism>
<protein>
    <submittedName>
        <fullName evidence="1">Unannotated protein</fullName>
    </submittedName>
</protein>
<accession>A0A6J7EGV3</accession>
<evidence type="ECO:0000313" key="1">
    <source>
        <dbReference type="EMBL" id="CAB4882196.1"/>
    </source>
</evidence>
<dbReference type="AlphaFoldDB" id="A0A6J7EGV3"/>
<gene>
    <name evidence="1" type="ORF">UFOPK3402_01415</name>
</gene>
<dbReference type="EMBL" id="CAFBLS010000190">
    <property type="protein sequence ID" value="CAB4882196.1"/>
    <property type="molecule type" value="Genomic_DNA"/>
</dbReference>
<name>A0A6J7EGV3_9ZZZZ</name>
<proteinExistence type="predicted"/>
<reference evidence="1" key="1">
    <citation type="submission" date="2020-05" db="EMBL/GenBank/DDBJ databases">
        <authorList>
            <person name="Chiriac C."/>
            <person name="Salcher M."/>
            <person name="Ghai R."/>
            <person name="Kavagutti S V."/>
        </authorList>
    </citation>
    <scope>NUCLEOTIDE SEQUENCE</scope>
</reference>
<sequence length="54" mass="5436">MVVPPATVAVDGDTAVTVGTAAAASFATTTIDKPTRAVTTVSDTAFMRTFTTNS</sequence>